<gene>
    <name evidence="1" type="ORF">H2198_002824</name>
</gene>
<reference evidence="1" key="1">
    <citation type="submission" date="2022-10" db="EMBL/GenBank/DDBJ databases">
        <title>Culturing micro-colonial fungi from biological soil crusts in the Mojave desert and describing Neophaeococcomyces mojavensis, and introducing the new genera and species Taxawa tesnikishii.</title>
        <authorList>
            <person name="Kurbessoian T."/>
            <person name="Stajich J.E."/>
        </authorList>
    </citation>
    <scope>NUCLEOTIDE SEQUENCE</scope>
    <source>
        <strain evidence="1">JES_112</strain>
    </source>
</reference>
<name>A0ACC3ACY1_9EURO</name>
<organism evidence="1 2">
    <name type="scientific">Neophaeococcomyces mojaviensis</name>
    <dbReference type="NCBI Taxonomy" id="3383035"/>
    <lineage>
        <taxon>Eukaryota</taxon>
        <taxon>Fungi</taxon>
        <taxon>Dikarya</taxon>
        <taxon>Ascomycota</taxon>
        <taxon>Pezizomycotina</taxon>
        <taxon>Eurotiomycetes</taxon>
        <taxon>Chaetothyriomycetidae</taxon>
        <taxon>Chaetothyriales</taxon>
        <taxon>Chaetothyriales incertae sedis</taxon>
        <taxon>Neophaeococcomyces</taxon>
    </lineage>
</organism>
<sequence>MLVPLLSAVALATAVSAAEVISPLFFLSSTAQLDLPTIPDSSPVNDIHHAFSRAVSSCPTKHYAVVYQPGVTNADYESSYLPIGVHTHTNLIAEKIQGTVDVVAVVNTILMDCLHHGVTKVESLDTSELKVEDMSEEKIRDSIMHVSLPTVNAELSKKERSSSLQVHDDYIKRIVGKYFDNKDYTLIYITEAAKETEERLSIQHEENAVDGAEVPFVLEEEV</sequence>
<evidence type="ECO:0000313" key="1">
    <source>
        <dbReference type="EMBL" id="KAJ9659934.1"/>
    </source>
</evidence>
<comment type="caution">
    <text evidence="1">The sequence shown here is derived from an EMBL/GenBank/DDBJ whole genome shotgun (WGS) entry which is preliminary data.</text>
</comment>
<accession>A0ACC3ACY1</accession>
<proteinExistence type="predicted"/>
<keyword evidence="2" id="KW-1185">Reference proteome</keyword>
<dbReference type="EMBL" id="JAPDRQ010000035">
    <property type="protein sequence ID" value="KAJ9659934.1"/>
    <property type="molecule type" value="Genomic_DNA"/>
</dbReference>
<dbReference type="Proteomes" id="UP001172386">
    <property type="component" value="Unassembled WGS sequence"/>
</dbReference>
<evidence type="ECO:0000313" key="2">
    <source>
        <dbReference type="Proteomes" id="UP001172386"/>
    </source>
</evidence>
<protein>
    <submittedName>
        <fullName evidence="1">Uncharacterized protein</fullName>
    </submittedName>
</protein>